<proteinExistence type="predicted"/>
<evidence type="ECO:0000259" key="1">
    <source>
        <dbReference type="SMART" id="SM00382"/>
    </source>
</evidence>
<evidence type="ECO:0000313" key="2">
    <source>
        <dbReference type="EMBL" id="NDL66731.1"/>
    </source>
</evidence>
<organism evidence="2 3">
    <name type="scientific">Anaerotalea alkaliphila</name>
    <dbReference type="NCBI Taxonomy" id="2662126"/>
    <lineage>
        <taxon>Bacteria</taxon>
        <taxon>Bacillati</taxon>
        <taxon>Bacillota</taxon>
        <taxon>Clostridia</taxon>
        <taxon>Eubacteriales</taxon>
        <taxon>Anaerotalea</taxon>
    </lineage>
</organism>
<keyword evidence="3" id="KW-1185">Reference proteome</keyword>
<feature type="domain" description="AAA+ ATPase" evidence="1">
    <location>
        <begin position="184"/>
        <end position="320"/>
    </location>
</feature>
<name>A0A7X5HUM8_9FIRM</name>
<reference evidence="2 3" key="1">
    <citation type="submission" date="2020-01" db="EMBL/GenBank/DDBJ databases">
        <title>Anaeroalcalibacter tamaniensis gen. nov., sp. nov., moderately halophilic strictly anaerobic fermenter bacterium from mud volcano of Taman peninsula.</title>
        <authorList>
            <person name="Frolova A."/>
            <person name="Merkel A.Y."/>
            <person name="Slobodkin A.I."/>
        </authorList>
    </citation>
    <scope>NUCLEOTIDE SEQUENCE [LARGE SCALE GENOMIC DNA]</scope>
    <source>
        <strain evidence="2 3">F-3ap</strain>
    </source>
</reference>
<dbReference type="InterPro" id="IPR002611">
    <property type="entry name" value="IstB_ATP-bd"/>
</dbReference>
<dbReference type="GO" id="GO:0006260">
    <property type="term" value="P:DNA replication"/>
    <property type="evidence" value="ECO:0007669"/>
    <property type="project" value="TreeGrafter"/>
</dbReference>
<protein>
    <submittedName>
        <fullName evidence="2">ATP-binding protein</fullName>
    </submittedName>
</protein>
<keyword evidence="2" id="KW-0067">ATP-binding</keyword>
<accession>A0A7X5HUM8</accession>
<dbReference type="Pfam" id="PF01695">
    <property type="entry name" value="IstB_IS21"/>
    <property type="match status" value="1"/>
</dbReference>
<dbReference type="NCBIfam" id="NF005304">
    <property type="entry name" value="PRK06835.1"/>
    <property type="match status" value="1"/>
</dbReference>
<dbReference type="PANTHER" id="PTHR30050">
    <property type="entry name" value="CHROMOSOMAL REPLICATION INITIATOR PROTEIN DNAA"/>
    <property type="match status" value="1"/>
</dbReference>
<comment type="caution">
    <text evidence="2">The sequence shown here is derived from an EMBL/GenBank/DDBJ whole genome shotgun (WGS) entry which is preliminary data.</text>
</comment>
<dbReference type="InterPro" id="IPR027417">
    <property type="entry name" value="P-loop_NTPase"/>
</dbReference>
<dbReference type="EMBL" id="JAAEEH010000005">
    <property type="protein sequence ID" value="NDL66731.1"/>
    <property type="molecule type" value="Genomic_DNA"/>
</dbReference>
<dbReference type="RefSeq" id="WP_162369457.1">
    <property type="nucleotide sequence ID" value="NZ_JAAEEH010000005.1"/>
</dbReference>
<dbReference type="PANTHER" id="PTHR30050:SF4">
    <property type="entry name" value="ATP-BINDING PROTEIN RV3427C IN INSERTION SEQUENCE-RELATED"/>
    <property type="match status" value="1"/>
</dbReference>
<gene>
    <name evidence="2" type="ORF">GXN74_03100</name>
</gene>
<dbReference type="SUPFAM" id="SSF52540">
    <property type="entry name" value="P-loop containing nucleoside triphosphate hydrolases"/>
    <property type="match status" value="1"/>
</dbReference>
<sequence length="329" mass="38087">MGINQSAFNKLLARYDKIRQDNNNLLKKRREEVFAKIPKLQDVHNKVATLGLTTAQAVMEDPSRREDYLEGLTEHIAMLVEHKQRLLVANGYPPDYLDPIYNCKLCKDTGYVGNERCRCLKQAIIHVAYEQSNLKAILEEENFDTFSLDYYDTQVLPEIGVSPRSNMLSVLDRCLEFVENFSHTFANLILYGQSGLGKTFLCNAIAKALLDEGYTVIYLSAFQLFRIFENYRFHNDNQEYGYEEIQALYDCDLLIIDDLGTEVNNSFTSSELFNCLNTRLLHKKHTVVSTNLGSSEWSVQYSERIVSRIFGYYTPLKFFGTDIRLMKYR</sequence>
<dbReference type="Proteomes" id="UP000461585">
    <property type="component" value="Unassembled WGS sequence"/>
</dbReference>
<dbReference type="SMART" id="SM00382">
    <property type="entry name" value="AAA"/>
    <property type="match status" value="1"/>
</dbReference>
<keyword evidence="2" id="KW-0547">Nucleotide-binding</keyword>
<dbReference type="AlphaFoldDB" id="A0A7X5HUM8"/>
<evidence type="ECO:0000313" key="3">
    <source>
        <dbReference type="Proteomes" id="UP000461585"/>
    </source>
</evidence>
<dbReference type="Gene3D" id="3.40.50.300">
    <property type="entry name" value="P-loop containing nucleotide triphosphate hydrolases"/>
    <property type="match status" value="1"/>
</dbReference>
<dbReference type="CDD" id="cd00009">
    <property type="entry name" value="AAA"/>
    <property type="match status" value="1"/>
</dbReference>
<dbReference type="GO" id="GO:0005524">
    <property type="term" value="F:ATP binding"/>
    <property type="evidence" value="ECO:0007669"/>
    <property type="project" value="UniProtKB-KW"/>
</dbReference>
<dbReference type="InterPro" id="IPR003593">
    <property type="entry name" value="AAA+_ATPase"/>
</dbReference>